<keyword evidence="6 7" id="KW-0503">Monooxygenase</keyword>
<dbReference type="Pfam" id="PF00067">
    <property type="entry name" value="p450"/>
    <property type="match status" value="1"/>
</dbReference>
<dbReference type="InterPro" id="IPR001128">
    <property type="entry name" value="Cyt_P450"/>
</dbReference>
<dbReference type="GO" id="GO:0016705">
    <property type="term" value="F:oxidoreductase activity, acting on paired donors, with incorporation or reduction of molecular oxygen"/>
    <property type="evidence" value="ECO:0007669"/>
    <property type="project" value="InterPro"/>
</dbReference>
<organism evidence="8 9">
    <name type="scientific">Anopheles christyi</name>
    <dbReference type="NCBI Taxonomy" id="43041"/>
    <lineage>
        <taxon>Eukaryota</taxon>
        <taxon>Metazoa</taxon>
        <taxon>Ecdysozoa</taxon>
        <taxon>Arthropoda</taxon>
        <taxon>Hexapoda</taxon>
        <taxon>Insecta</taxon>
        <taxon>Pterygota</taxon>
        <taxon>Neoptera</taxon>
        <taxon>Endopterygota</taxon>
        <taxon>Diptera</taxon>
        <taxon>Nematocera</taxon>
        <taxon>Culicoidea</taxon>
        <taxon>Culicidae</taxon>
        <taxon>Anophelinae</taxon>
        <taxon>Anopheles</taxon>
    </lineage>
</organism>
<dbReference type="VEuPathDB" id="VectorBase:ACHR008377"/>
<dbReference type="Proteomes" id="UP000075881">
    <property type="component" value="Unassembled WGS sequence"/>
</dbReference>
<keyword evidence="3 7" id="KW-0479">Metal-binding</keyword>
<keyword evidence="9" id="KW-1185">Reference proteome</keyword>
<dbReference type="SUPFAM" id="SSF48264">
    <property type="entry name" value="Cytochrome P450"/>
    <property type="match status" value="1"/>
</dbReference>
<sequence length="72" mass="8155">MPFGQGKRRCLGETLARSCLFTFFVGVMKRFCLVRPADDTEEADMEPSLTLKPGITLSAKPYNVVFQPRKRT</sequence>
<evidence type="ECO:0000256" key="3">
    <source>
        <dbReference type="ARBA" id="ARBA00022723"/>
    </source>
</evidence>
<dbReference type="InterPro" id="IPR017972">
    <property type="entry name" value="Cyt_P450_CS"/>
</dbReference>
<dbReference type="PANTHER" id="PTHR24303:SF13">
    <property type="entry name" value="CYTOCHROME P450 303A1-RELATED"/>
    <property type="match status" value="1"/>
</dbReference>
<dbReference type="STRING" id="43041.A0A182KC90"/>
<keyword evidence="5 7" id="KW-0408">Iron</keyword>
<dbReference type="PANTHER" id="PTHR24303">
    <property type="entry name" value="HEME-BINDING MONOOXYGENASE FAMILY"/>
    <property type="match status" value="1"/>
</dbReference>
<dbReference type="EnsemblMetazoa" id="ACHR008377-RA">
    <property type="protein sequence ID" value="ACHR008377-PA"/>
    <property type="gene ID" value="ACHR008377"/>
</dbReference>
<name>A0A182KC90_9DIPT</name>
<evidence type="ECO:0000256" key="7">
    <source>
        <dbReference type="RuleBase" id="RU000461"/>
    </source>
</evidence>
<accession>A0A182KC90</accession>
<reference evidence="8" key="2">
    <citation type="submission" date="2020-05" db="UniProtKB">
        <authorList>
            <consortium name="EnsemblMetazoa"/>
        </authorList>
    </citation>
    <scope>IDENTIFICATION</scope>
    <source>
        <strain evidence="8">ACHKN1017</strain>
    </source>
</reference>
<evidence type="ECO:0000256" key="2">
    <source>
        <dbReference type="ARBA" id="ARBA00010617"/>
    </source>
</evidence>
<dbReference type="GO" id="GO:0020037">
    <property type="term" value="F:heme binding"/>
    <property type="evidence" value="ECO:0007669"/>
    <property type="project" value="InterPro"/>
</dbReference>
<dbReference type="GO" id="GO:0004497">
    <property type="term" value="F:monooxygenase activity"/>
    <property type="evidence" value="ECO:0007669"/>
    <property type="project" value="UniProtKB-KW"/>
</dbReference>
<evidence type="ECO:0000313" key="9">
    <source>
        <dbReference type="Proteomes" id="UP000075881"/>
    </source>
</evidence>
<protein>
    <recommendedName>
        <fullName evidence="10">Cytochrome P450</fullName>
    </recommendedName>
</protein>
<evidence type="ECO:0000313" key="8">
    <source>
        <dbReference type="EnsemblMetazoa" id="ACHR008377-PA"/>
    </source>
</evidence>
<keyword evidence="4 7" id="KW-0560">Oxidoreductase</keyword>
<dbReference type="PROSITE" id="PS00086">
    <property type="entry name" value="CYTOCHROME_P450"/>
    <property type="match status" value="1"/>
</dbReference>
<evidence type="ECO:0000256" key="5">
    <source>
        <dbReference type="ARBA" id="ARBA00023004"/>
    </source>
</evidence>
<comment type="similarity">
    <text evidence="2 7">Belongs to the cytochrome P450 family.</text>
</comment>
<evidence type="ECO:0000256" key="6">
    <source>
        <dbReference type="ARBA" id="ARBA00023033"/>
    </source>
</evidence>
<evidence type="ECO:0000256" key="1">
    <source>
        <dbReference type="ARBA" id="ARBA00001971"/>
    </source>
</evidence>
<evidence type="ECO:0008006" key="10">
    <source>
        <dbReference type="Google" id="ProtNLM"/>
    </source>
</evidence>
<proteinExistence type="inferred from homology"/>
<dbReference type="Gene3D" id="1.10.630.10">
    <property type="entry name" value="Cytochrome P450"/>
    <property type="match status" value="1"/>
</dbReference>
<dbReference type="GO" id="GO:0005506">
    <property type="term" value="F:iron ion binding"/>
    <property type="evidence" value="ECO:0007669"/>
    <property type="project" value="InterPro"/>
</dbReference>
<dbReference type="InterPro" id="IPR036396">
    <property type="entry name" value="Cyt_P450_sf"/>
</dbReference>
<reference evidence="9" key="1">
    <citation type="submission" date="2013-03" db="EMBL/GenBank/DDBJ databases">
        <title>The Genome Sequence of Anopheles christyi ACHKN1017.</title>
        <authorList>
            <consortium name="The Broad Institute Genomics Platform"/>
            <person name="Neafsey D.E."/>
            <person name="Besansky N."/>
            <person name="Walker B."/>
            <person name="Young S.K."/>
            <person name="Zeng Q."/>
            <person name="Gargeya S."/>
            <person name="Fitzgerald M."/>
            <person name="Haas B."/>
            <person name="Abouelleil A."/>
            <person name="Allen A.W."/>
            <person name="Alvarado L."/>
            <person name="Arachchi H.M."/>
            <person name="Berlin A.M."/>
            <person name="Chapman S.B."/>
            <person name="Gainer-Dewar J."/>
            <person name="Goldberg J."/>
            <person name="Griggs A."/>
            <person name="Gujja S."/>
            <person name="Hansen M."/>
            <person name="Howarth C."/>
            <person name="Imamovic A."/>
            <person name="Ireland A."/>
            <person name="Larimer J."/>
            <person name="McCowan C."/>
            <person name="Murphy C."/>
            <person name="Pearson M."/>
            <person name="Poon T.W."/>
            <person name="Priest M."/>
            <person name="Roberts A."/>
            <person name="Saif S."/>
            <person name="Shea T."/>
            <person name="Sisk P."/>
            <person name="Sykes S."/>
            <person name="Wortman J."/>
            <person name="Nusbaum C."/>
            <person name="Birren B."/>
        </authorList>
    </citation>
    <scope>NUCLEOTIDE SEQUENCE [LARGE SCALE GENOMIC DNA]</scope>
    <source>
        <strain evidence="9">ACHKN1017</strain>
    </source>
</reference>
<comment type="cofactor">
    <cofactor evidence="1">
        <name>heme</name>
        <dbReference type="ChEBI" id="CHEBI:30413"/>
    </cofactor>
</comment>
<keyword evidence="7" id="KW-0349">Heme</keyword>
<dbReference type="AlphaFoldDB" id="A0A182KC90"/>
<evidence type="ECO:0000256" key="4">
    <source>
        <dbReference type="ARBA" id="ARBA00023002"/>
    </source>
</evidence>